<dbReference type="Proteomes" id="UP000014760">
    <property type="component" value="Unassembled WGS sequence"/>
</dbReference>
<dbReference type="EnsemblMetazoa" id="CapteT200683">
    <property type="protein sequence ID" value="CapteP200683"/>
    <property type="gene ID" value="CapteG200683"/>
</dbReference>
<accession>R7UM74</accession>
<dbReference type="EMBL" id="KB299724">
    <property type="protein sequence ID" value="ELU07614.1"/>
    <property type="molecule type" value="Genomic_DNA"/>
</dbReference>
<name>R7UM74_CAPTE</name>
<organism evidence="1">
    <name type="scientific">Capitella teleta</name>
    <name type="common">Polychaete worm</name>
    <dbReference type="NCBI Taxonomy" id="283909"/>
    <lineage>
        <taxon>Eukaryota</taxon>
        <taxon>Metazoa</taxon>
        <taxon>Spiralia</taxon>
        <taxon>Lophotrochozoa</taxon>
        <taxon>Annelida</taxon>
        <taxon>Polychaeta</taxon>
        <taxon>Sedentaria</taxon>
        <taxon>Scolecida</taxon>
        <taxon>Capitellidae</taxon>
        <taxon>Capitella</taxon>
    </lineage>
</organism>
<dbReference type="HOGENOM" id="CLU_1908660_0_0_1"/>
<reference evidence="2" key="3">
    <citation type="submission" date="2015-06" db="UniProtKB">
        <authorList>
            <consortium name="EnsemblMetazoa"/>
        </authorList>
    </citation>
    <scope>IDENTIFICATION</scope>
</reference>
<keyword evidence="3" id="KW-1185">Reference proteome</keyword>
<protein>
    <submittedName>
        <fullName evidence="1 2">Uncharacterized protein</fullName>
    </submittedName>
</protein>
<evidence type="ECO:0000313" key="1">
    <source>
        <dbReference type="EMBL" id="ELU07614.1"/>
    </source>
</evidence>
<evidence type="ECO:0000313" key="3">
    <source>
        <dbReference type="Proteomes" id="UP000014760"/>
    </source>
</evidence>
<reference evidence="1 3" key="2">
    <citation type="journal article" date="2013" name="Nature">
        <title>Insights into bilaterian evolution from three spiralian genomes.</title>
        <authorList>
            <person name="Simakov O."/>
            <person name="Marletaz F."/>
            <person name="Cho S.J."/>
            <person name="Edsinger-Gonzales E."/>
            <person name="Havlak P."/>
            <person name="Hellsten U."/>
            <person name="Kuo D.H."/>
            <person name="Larsson T."/>
            <person name="Lv J."/>
            <person name="Arendt D."/>
            <person name="Savage R."/>
            <person name="Osoegawa K."/>
            <person name="de Jong P."/>
            <person name="Grimwood J."/>
            <person name="Chapman J.A."/>
            <person name="Shapiro H."/>
            <person name="Aerts A."/>
            <person name="Otillar R.P."/>
            <person name="Terry A.Y."/>
            <person name="Boore J.L."/>
            <person name="Grigoriev I.V."/>
            <person name="Lindberg D.R."/>
            <person name="Seaver E.C."/>
            <person name="Weisblat D.A."/>
            <person name="Putnam N.H."/>
            <person name="Rokhsar D.S."/>
        </authorList>
    </citation>
    <scope>NUCLEOTIDE SEQUENCE</scope>
    <source>
        <strain evidence="1 3">I ESC-2004</strain>
    </source>
</reference>
<proteinExistence type="predicted"/>
<sequence>MSDMERLEIIASQRMETCGRPIDELPQDAIATFANVSSAYTYTQPAICVLLRKLLTLHVTTHSLEFTSITRIRKKSNNSPILLKTPVATSSDAQTLLNAANTTKGDDILPKDIRCPLSRLKEDQARQATEIIQ</sequence>
<dbReference type="EMBL" id="AMQN01022163">
    <property type="status" value="NOT_ANNOTATED_CDS"/>
    <property type="molecule type" value="Genomic_DNA"/>
</dbReference>
<gene>
    <name evidence="1" type="ORF">CAPTEDRAFT_200683</name>
</gene>
<reference evidence="3" key="1">
    <citation type="submission" date="2012-12" db="EMBL/GenBank/DDBJ databases">
        <authorList>
            <person name="Hellsten U."/>
            <person name="Grimwood J."/>
            <person name="Chapman J.A."/>
            <person name="Shapiro H."/>
            <person name="Aerts A."/>
            <person name="Otillar R.P."/>
            <person name="Terry A.Y."/>
            <person name="Boore J.L."/>
            <person name="Simakov O."/>
            <person name="Marletaz F."/>
            <person name="Cho S.-J."/>
            <person name="Edsinger-Gonzales E."/>
            <person name="Havlak P."/>
            <person name="Kuo D.-H."/>
            <person name="Larsson T."/>
            <person name="Lv J."/>
            <person name="Arendt D."/>
            <person name="Savage R."/>
            <person name="Osoegawa K."/>
            <person name="de Jong P."/>
            <person name="Lindberg D.R."/>
            <person name="Seaver E.C."/>
            <person name="Weisblat D.A."/>
            <person name="Putnam N.H."/>
            <person name="Grigoriev I.V."/>
            <person name="Rokhsar D.S."/>
        </authorList>
    </citation>
    <scope>NUCLEOTIDE SEQUENCE</scope>
    <source>
        <strain evidence="3">I ESC-2004</strain>
    </source>
</reference>
<evidence type="ECO:0000313" key="2">
    <source>
        <dbReference type="EnsemblMetazoa" id="CapteP200683"/>
    </source>
</evidence>
<dbReference type="AlphaFoldDB" id="R7UM74"/>